<evidence type="ECO:0000313" key="11">
    <source>
        <dbReference type="EMBL" id="GIJ63753.1"/>
    </source>
</evidence>
<feature type="transmembrane region" description="Helical" evidence="9">
    <location>
        <begin position="286"/>
        <end position="308"/>
    </location>
</feature>
<organism evidence="11 12">
    <name type="scientific">Virgisporangium aurantiacum</name>
    <dbReference type="NCBI Taxonomy" id="175570"/>
    <lineage>
        <taxon>Bacteria</taxon>
        <taxon>Bacillati</taxon>
        <taxon>Actinomycetota</taxon>
        <taxon>Actinomycetes</taxon>
        <taxon>Micromonosporales</taxon>
        <taxon>Micromonosporaceae</taxon>
        <taxon>Virgisporangium</taxon>
    </lineage>
</organism>
<dbReference type="GO" id="GO:0000155">
    <property type="term" value="F:phosphorelay sensor kinase activity"/>
    <property type="evidence" value="ECO:0007669"/>
    <property type="project" value="InterPro"/>
</dbReference>
<dbReference type="EMBL" id="BOPG01000102">
    <property type="protein sequence ID" value="GIJ63753.1"/>
    <property type="molecule type" value="Genomic_DNA"/>
</dbReference>
<dbReference type="GO" id="GO:0005524">
    <property type="term" value="F:ATP binding"/>
    <property type="evidence" value="ECO:0007669"/>
    <property type="project" value="UniProtKB-KW"/>
</dbReference>
<comment type="caution">
    <text evidence="11">The sequence shown here is derived from an EMBL/GenBank/DDBJ whole genome shotgun (WGS) entry which is preliminary data.</text>
</comment>
<feature type="transmembrane region" description="Helical" evidence="9">
    <location>
        <begin position="5"/>
        <end position="24"/>
    </location>
</feature>
<dbReference type="AlphaFoldDB" id="A0A8J3ZJ61"/>
<evidence type="ECO:0000256" key="7">
    <source>
        <dbReference type="ARBA" id="ARBA00022840"/>
    </source>
</evidence>
<dbReference type="PANTHER" id="PTHR24421:SF10">
    <property type="entry name" value="NITRATE_NITRITE SENSOR PROTEIN NARQ"/>
    <property type="match status" value="1"/>
</dbReference>
<evidence type="ECO:0000256" key="1">
    <source>
        <dbReference type="ARBA" id="ARBA00000085"/>
    </source>
</evidence>
<sequence length="606" mass="63971">MQPRVARAMMWIALGLIVVVRLLSGIAHGWGAGALLLAMVSYPPLVALLWRSWPGRVRYGLVALIVGLAALPFAVVGTGWDWLPWTVAVAVLVAFRGRTAAALFAVLLGAVLAGGLLAGDSAADVLWRMTATVNDGLIILSLHTLAGMVRDLTTARGELARLATLRERLRLDGELRDVVGGDLRVIAERLSGGLGGVREAVDLARRALARIREAAANYRTAGMAAHGAGLGSPRIARFVLLGVLLMQATAAAAYVATVSVVQLFVAVPVLVSIVTLYLVPHFRYRLVAIAVLTFPLVWPGSFLVPAWGWDGMWGFFIGLSLLRLRPPASWVVVVSVLGLHVVLGRTLPPVLPPALIAMSLASDLILGGLVYSLTRLGELVVVLDRARYELADEAVARERVRMARDLHDVLGFSLSAVALRGELALRLLDRDPGRAAAELASLRELVGRSARELAMITDGRIRLQLAQEIDTAREVLAAAGAAAEITVSTGPLARQADTALAAVLRESVTNVLRHSRVRTCVIDIVEEGGLVRLTVTNDGVAVADVPQPQEGLGLASMAVRAGGRLRAGTLPGGRFELVAEFGSDPAGFGGDADGVDAVAGTELGHR</sequence>
<feature type="transmembrane region" description="Helical" evidence="9">
    <location>
        <begin position="235"/>
        <end position="254"/>
    </location>
</feature>
<dbReference type="PANTHER" id="PTHR24421">
    <property type="entry name" value="NITRATE/NITRITE SENSOR PROTEIN NARX-RELATED"/>
    <property type="match status" value="1"/>
</dbReference>
<feature type="transmembrane region" description="Helical" evidence="9">
    <location>
        <begin position="260"/>
        <end position="279"/>
    </location>
</feature>
<dbReference type="RefSeq" id="WP_204010953.1">
    <property type="nucleotide sequence ID" value="NZ_BOPG01000102.1"/>
</dbReference>
<dbReference type="Gene3D" id="1.20.5.1930">
    <property type="match status" value="2"/>
</dbReference>
<keyword evidence="9" id="KW-0472">Membrane</keyword>
<dbReference type="EC" id="2.7.13.3" evidence="2"/>
<keyword evidence="12" id="KW-1185">Reference proteome</keyword>
<dbReference type="InterPro" id="IPR050482">
    <property type="entry name" value="Sensor_HK_TwoCompSys"/>
</dbReference>
<gene>
    <name evidence="11" type="ORF">Vau01_112690</name>
</gene>
<dbReference type="CDD" id="cd16917">
    <property type="entry name" value="HATPase_UhpB-NarQ-NarX-like"/>
    <property type="match status" value="1"/>
</dbReference>
<dbReference type="SUPFAM" id="SSF55874">
    <property type="entry name" value="ATPase domain of HSP90 chaperone/DNA topoisomerase II/histidine kinase"/>
    <property type="match status" value="1"/>
</dbReference>
<feature type="transmembrane region" description="Helical" evidence="9">
    <location>
        <begin position="30"/>
        <end position="50"/>
    </location>
</feature>
<dbReference type="InterPro" id="IPR011712">
    <property type="entry name" value="Sig_transdc_His_kin_sub3_dim/P"/>
</dbReference>
<evidence type="ECO:0000256" key="9">
    <source>
        <dbReference type="SAM" id="Phobius"/>
    </source>
</evidence>
<feature type="transmembrane region" description="Helical" evidence="9">
    <location>
        <begin position="354"/>
        <end position="373"/>
    </location>
</feature>
<dbReference type="InterPro" id="IPR036890">
    <property type="entry name" value="HATPase_C_sf"/>
</dbReference>
<keyword evidence="7" id="KW-0067">ATP-binding</keyword>
<evidence type="ECO:0000256" key="2">
    <source>
        <dbReference type="ARBA" id="ARBA00012438"/>
    </source>
</evidence>
<evidence type="ECO:0000256" key="4">
    <source>
        <dbReference type="ARBA" id="ARBA00022679"/>
    </source>
</evidence>
<protein>
    <recommendedName>
        <fullName evidence="2">histidine kinase</fullName>
        <ecNumber evidence="2">2.7.13.3</ecNumber>
    </recommendedName>
</protein>
<feature type="transmembrane region" description="Helical" evidence="9">
    <location>
        <begin position="100"/>
        <end position="119"/>
    </location>
</feature>
<evidence type="ECO:0000256" key="8">
    <source>
        <dbReference type="ARBA" id="ARBA00023012"/>
    </source>
</evidence>
<keyword evidence="9" id="KW-0812">Transmembrane</keyword>
<evidence type="ECO:0000313" key="12">
    <source>
        <dbReference type="Proteomes" id="UP000612585"/>
    </source>
</evidence>
<evidence type="ECO:0000259" key="10">
    <source>
        <dbReference type="Pfam" id="PF07730"/>
    </source>
</evidence>
<dbReference type="Proteomes" id="UP000612585">
    <property type="component" value="Unassembled WGS sequence"/>
</dbReference>
<keyword evidence="9" id="KW-1133">Transmembrane helix</keyword>
<keyword evidence="6" id="KW-0418">Kinase</keyword>
<name>A0A8J3ZJ61_9ACTN</name>
<dbReference type="Gene3D" id="3.30.565.10">
    <property type="entry name" value="Histidine kinase-like ATPase, C-terminal domain"/>
    <property type="match status" value="1"/>
</dbReference>
<comment type="catalytic activity">
    <reaction evidence="1">
        <text>ATP + protein L-histidine = ADP + protein N-phospho-L-histidine.</text>
        <dbReference type="EC" id="2.7.13.3"/>
    </reaction>
</comment>
<feature type="transmembrane region" description="Helical" evidence="9">
    <location>
        <begin position="57"/>
        <end position="80"/>
    </location>
</feature>
<evidence type="ECO:0000256" key="6">
    <source>
        <dbReference type="ARBA" id="ARBA00022777"/>
    </source>
</evidence>
<dbReference type="GO" id="GO:0046983">
    <property type="term" value="F:protein dimerization activity"/>
    <property type="evidence" value="ECO:0007669"/>
    <property type="project" value="InterPro"/>
</dbReference>
<keyword evidence="3" id="KW-0597">Phosphoprotein</keyword>
<evidence type="ECO:0000256" key="3">
    <source>
        <dbReference type="ARBA" id="ARBA00022553"/>
    </source>
</evidence>
<keyword evidence="5" id="KW-0547">Nucleotide-binding</keyword>
<keyword evidence="4" id="KW-0808">Transferase</keyword>
<feature type="transmembrane region" description="Helical" evidence="9">
    <location>
        <begin position="328"/>
        <end position="347"/>
    </location>
</feature>
<dbReference type="Pfam" id="PF07730">
    <property type="entry name" value="HisKA_3"/>
    <property type="match status" value="1"/>
</dbReference>
<feature type="domain" description="Signal transduction histidine kinase subgroup 3 dimerisation and phosphoacceptor" evidence="10">
    <location>
        <begin position="398"/>
        <end position="453"/>
    </location>
</feature>
<proteinExistence type="predicted"/>
<dbReference type="GO" id="GO:0016020">
    <property type="term" value="C:membrane"/>
    <property type="evidence" value="ECO:0007669"/>
    <property type="project" value="InterPro"/>
</dbReference>
<reference evidence="11" key="1">
    <citation type="submission" date="2021-01" db="EMBL/GenBank/DDBJ databases">
        <title>Whole genome shotgun sequence of Virgisporangium aurantiacum NBRC 16421.</title>
        <authorList>
            <person name="Komaki H."/>
            <person name="Tamura T."/>
        </authorList>
    </citation>
    <scope>NUCLEOTIDE SEQUENCE</scope>
    <source>
        <strain evidence="11">NBRC 16421</strain>
    </source>
</reference>
<keyword evidence="8" id="KW-0902">Two-component regulatory system</keyword>
<evidence type="ECO:0000256" key="5">
    <source>
        <dbReference type="ARBA" id="ARBA00022741"/>
    </source>
</evidence>
<accession>A0A8J3ZJ61</accession>